<reference evidence="2 3" key="1">
    <citation type="journal article" date="2015" name="MBio">
        <title>Genome sequence of the Drosophila melanogaster male-killing Spiroplasma strain MSRO endosymbiont.</title>
        <authorList>
            <person name="Paredes J.C."/>
            <person name="Herren J.K."/>
            <person name="Schupfer F."/>
            <person name="Marin R."/>
            <person name="Claverol S."/>
            <person name="Kuo C.H."/>
            <person name="Lemaitre B."/>
            <person name="Beven L."/>
        </authorList>
    </citation>
    <scope>NUCLEOTIDE SEQUENCE [LARGE SCALE GENOMIC DNA]</scope>
    <source>
        <strain evidence="2 3">MSRO</strain>
    </source>
</reference>
<organism evidence="2 3">
    <name type="scientific">Spiroplasma poulsonii</name>
    <dbReference type="NCBI Taxonomy" id="2138"/>
    <lineage>
        <taxon>Bacteria</taxon>
        <taxon>Bacillati</taxon>
        <taxon>Mycoplasmatota</taxon>
        <taxon>Mollicutes</taxon>
        <taxon>Entomoplasmatales</taxon>
        <taxon>Spiroplasmataceae</taxon>
        <taxon>Spiroplasma</taxon>
    </lineage>
</organism>
<keyword evidence="1" id="KW-0812">Transmembrane</keyword>
<keyword evidence="1" id="KW-0472">Membrane</keyword>
<dbReference type="AlphaFoldDB" id="A0A2P6F9T3"/>
<evidence type="ECO:0000313" key="3">
    <source>
        <dbReference type="Proteomes" id="UP000031565"/>
    </source>
</evidence>
<dbReference type="RefSeq" id="WP_105629100.1">
    <property type="nucleotide sequence ID" value="NZ_JTLV02000003.1"/>
</dbReference>
<gene>
    <name evidence="2" type="ORF">SMSRO_SF024870</name>
</gene>
<protein>
    <submittedName>
        <fullName evidence="2">Uncharacterized protein</fullName>
    </submittedName>
</protein>
<proteinExistence type="predicted"/>
<dbReference type="Proteomes" id="UP000031565">
    <property type="component" value="Unassembled WGS sequence"/>
</dbReference>
<accession>A0A2P6F9T3</accession>
<evidence type="ECO:0000256" key="1">
    <source>
        <dbReference type="SAM" id="Phobius"/>
    </source>
</evidence>
<name>A0A2P6F9T3_9MOLU</name>
<feature type="transmembrane region" description="Helical" evidence="1">
    <location>
        <begin position="60"/>
        <end position="77"/>
    </location>
</feature>
<evidence type="ECO:0000313" key="2">
    <source>
        <dbReference type="EMBL" id="PQM30208.1"/>
    </source>
</evidence>
<comment type="caution">
    <text evidence="2">The sequence shown here is derived from an EMBL/GenBank/DDBJ whole genome shotgun (WGS) entry which is preliminary data.</text>
</comment>
<keyword evidence="3" id="KW-1185">Reference proteome</keyword>
<sequence>MSRINPGVIEELRRQAHDTLIDIRENIKDNRHWMVFPFNVYSSYIPDTETGWKPNNANQVIMVVIHAYLIIWKVLLLNDK</sequence>
<keyword evidence="1" id="KW-1133">Transmembrane helix</keyword>
<dbReference type="EMBL" id="JTLV02000003">
    <property type="protein sequence ID" value="PQM30208.1"/>
    <property type="molecule type" value="Genomic_DNA"/>
</dbReference>